<dbReference type="AlphaFoldDB" id="A0A6L3VQ95"/>
<dbReference type="OrthoDB" id="3421991at2"/>
<name>A0A6L3VQ95_9ACTN</name>
<dbReference type="EMBL" id="WBMR01000101">
    <property type="protein sequence ID" value="KAB2373324.1"/>
    <property type="molecule type" value="Genomic_DNA"/>
</dbReference>
<reference evidence="1 2" key="1">
    <citation type="submission" date="2019-09" db="EMBL/GenBank/DDBJ databases">
        <title>Actinomadura physcomitrii sp. nov., a novel actinomycete isolated from moss [Physcomitrium sphaericum (Ludw) Fuernr].</title>
        <authorList>
            <person name="Liu C."/>
            <person name="Zhuang X."/>
        </authorList>
    </citation>
    <scope>NUCLEOTIDE SEQUENCE [LARGE SCALE GENOMIC DNA]</scope>
    <source>
        <strain evidence="1 2">CYP1-1B</strain>
    </source>
</reference>
<comment type="caution">
    <text evidence="1">The sequence shown here is derived from an EMBL/GenBank/DDBJ whole genome shotgun (WGS) entry which is preliminary data.</text>
</comment>
<evidence type="ECO:0000313" key="1">
    <source>
        <dbReference type="EMBL" id="KAB2373324.1"/>
    </source>
</evidence>
<organism evidence="1 2">
    <name type="scientific">Actinomadura montaniterrae</name>
    <dbReference type="NCBI Taxonomy" id="1803903"/>
    <lineage>
        <taxon>Bacteria</taxon>
        <taxon>Bacillati</taxon>
        <taxon>Actinomycetota</taxon>
        <taxon>Actinomycetes</taxon>
        <taxon>Streptosporangiales</taxon>
        <taxon>Thermomonosporaceae</taxon>
        <taxon>Actinomadura</taxon>
    </lineage>
</organism>
<sequence>MKRLVPGGRWNIILLALIASLLIGPWAFRFADDQGVLSFGLPGSLAQDDFAVFSGSYSAVPSGTNPGIQSRSSDSRPLTKREIFGGAGRRLEPTKSGDSLTLEGLRSDKNCSSAFWGDDVRQLLHRSKCSQVVRGEYGDSSGTLVVNVAIVNLQDQEWTTKLNSDLTRSSLGFIRPLRRERHYSPANERSAAIGEAIGHYLFIVWASEPRGSAADLRSYLTIPGNARRVLERRGDESTTDFSALLPPMAGVALIIVFCIARTTGRGSSNQTPNRPPEDSID</sequence>
<evidence type="ECO:0000313" key="2">
    <source>
        <dbReference type="Proteomes" id="UP000483004"/>
    </source>
</evidence>
<keyword evidence="2" id="KW-1185">Reference proteome</keyword>
<accession>A0A6L3VQ95</accession>
<dbReference type="RefSeq" id="WP_151543346.1">
    <property type="nucleotide sequence ID" value="NZ_WBMR01000101.1"/>
</dbReference>
<protein>
    <submittedName>
        <fullName evidence="1">Uncharacterized protein</fullName>
    </submittedName>
</protein>
<gene>
    <name evidence="1" type="ORF">F9B16_28775</name>
</gene>
<dbReference type="Proteomes" id="UP000483004">
    <property type="component" value="Unassembled WGS sequence"/>
</dbReference>
<proteinExistence type="predicted"/>